<dbReference type="PROSITE" id="PS51257">
    <property type="entry name" value="PROKAR_LIPOPROTEIN"/>
    <property type="match status" value="1"/>
</dbReference>
<protein>
    <submittedName>
        <fullName evidence="1">Uncharacterized protein</fullName>
    </submittedName>
</protein>
<comment type="caution">
    <text evidence="1">The sequence shown here is derived from an EMBL/GenBank/DDBJ whole genome shotgun (WGS) entry which is preliminary data.</text>
</comment>
<accession>A0ABP9D1F0</accession>
<gene>
    <name evidence="1" type="ORF">GCM10023331_00010</name>
</gene>
<name>A0ABP9D1F0_9BACT</name>
<dbReference type="SUPFAM" id="SSF50998">
    <property type="entry name" value="Quinoprotein alcohol dehydrogenase-like"/>
    <property type="match status" value="1"/>
</dbReference>
<organism evidence="1 2">
    <name type="scientific">Algivirga pacifica</name>
    <dbReference type="NCBI Taxonomy" id="1162670"/>
    <lineage>
        <taxon>Bacteria</taxon>
        <taxon>Pseudomonadati</taxon>
        <taxon>Bacteroidota</taxon>
        <taxon>Cytophagia</taxon>
        <taxon>Cytophagales</taxon>
        <taxon>Flammeovirgaceae</taxon>
        <taxon>Algivirga</taxon>
    </lineage>
</organism>
<evidence type="ECO:0000313" key="2">
    <source>
        <dbReference type="Proteomes" id="UP001500298"/>
    </source>
</evidence>
<keyword evidence="2" id="KW-1185">Reference proteome</keyword>
<dbReference type="EMBL" id="BAABJX010000001">
    <property type="protein sequence ID" value="GAA4819593.1"/>
    <property type="molecule type" value="Genomic_DNA"/>
</dbReference>
<evidence type="ECO:0000313" key="1">
    <source>
        <dbReference type="EMBL" id="GAA4819593.1"/>
    </source>
</evidence>
<dbReference type="Proteomes" id="UP001500298">
    <property type="component" value="Unassembled WGS sequence"/>
</dbReference>
<sequence>MKKLFYLPFFMLIGLLASCDHDHVDAEENFAEMESDWVRLTLIHHGEIELMQANTGAITYSLEQELPEGAYLYTSGSGRYISILDRAGNSLKFFDSGVEKHDDHGHEYAPRLLDVNVEAPLPTHYAGYGSHSVVFNDGDGSFTHINEMQLEIPSYSPAVVMPEGTEAHHGAGFRLNNGVFAITYKTNSEDVLPQVVHFLNADGTVLKDGSEVEVGRIHGDAVNGEFGVFGSTDGVILVDNQNNISLIPNTEQLNSESGNWIGTLKGHDNADVFFGRARNQGVFMIDPIAKTLTPIYEGADVVGDMFSFNGEYYIVHTSDNMLRVFDAHDGEEVASRKVEMANIPAASNERSANSEIAQLRLSEEEDPILVASDEFLYILAPNRTQIKVLEIHELEHVHTITLDHPIEKIMKNGFSLEGEHDHDHDHDH</sequence>
<dbReference type="RefSeq" id="WP_345368349.1">
    <property type="nucleotide sequence ID" value="NZ_BAABJX010000001.1"/>
</dbReference>
<dbReference type="InterPro" id="IPR011047">
    <property type="entry name" value="Quinoprotein_ADH-like_sf"/>
</dbReference>
<reference evidence="2" key="1">
    <citation type="journal article" date="2019" name="Int. J. Syst. Evol. Microbiol.">
        <title>The Global Catalogue of Microorganisms (GCM) 10K type strain sequencing project: providing services to taxonomists for standard genome sequencing and annotation.</title>
        <authorList>
            <consortium name="The Broad Institute Genomics Platform"/>
            <consortium name="The Broad Institute Genome Sequencing Center for Infectious Disease"/>
            <person name="Wu L."/>
            <person name="Ma J."/>
        </authorList>
    </citation>
    <scope>NUCLEOTIDE SEQUENCE [LARGE SCALE GENOMIC DNA]</scope>
    <source>
        <strain evidence="2">JCM 18326</strain>
    </source>
</reference>
<proteinExistence type="predicted"/>